<dbReference type="InterPro" id="IPR001460">
    <property type="entry name" value="PCN-bd_Tpept"/>
</dbReference>
<comment type="catalytic activity">
    <reaction evidence="14">
        <text>[GlcNAc-(1-&gt;4)-Mur2Ac(oyl-L-Ala-gamma-D-Glu-L-Lys-D-Ala-D-Ala)](n)-di-trans,octa-cis-undecaprenyl diphosphate + beta-D-GlcNAc-(1-&gt;4)-Mur2Ac(oyl-L-Ala-gamma-D-Glu-L-Lys-D-Ala-D-Ala)-di-trans,octa-cis-undecaprenyl diphosphate = [GlcNAc-(1-&gt;4)-Mur2Ac(oyl-L-Ala-gamma-D-Glu-L-Lys-D-Ala-D-Ala)](n+1)-di-trans,octa-cis-undecaprenyl diphosphate + di-trans,octa-cis-undecaprenyl diphosphate + H(+)</text>
        <dbReference type="Rhea" id="RHEA:23708"/>
        <dbReference type="Rhea" id="RHEA-COMP:9602"/>
        <dbReference type="Rhea" id="RHEA-COMP:9603"/>
        <dbReference type="ChEBI" id="CHEBI:15378"/>
        <dbReference type="ChEBI" id="CHEBI:58405"/>
        <dbReference type="ChEBI" id="CHEBI:60033"/>
        <dbReference type="ChEBI" id="CHEBI:78435"/>
        <dbReference type="EC" id="2.4.99.28"/>
    </reaction>
</comment>
<feature type="region of interest" description="Disordered" evidence="15">
    <location>
        <begin position="1"/>
        <end position="35"/>
    </location>
</feature>
<evidence type="ECO:0000313" key="19">
    <source>
        <dbReference type="Proteomes" id="UP000027931"/>
    </source>
</evidence>
<dbReference type="SUPFAM" id="SSF49265">
    <property type="entry name" value="Fibronectin type III"/>
    <property type="match status" value="2"/>
</dbReference>
<dbReference type="Pfam" id="PF00905">
    <property type="entry name" value="Transpeptidase"/>
    <property type="match status" value="1"/>
</dbReference>
<feature type="compositionally biased region" description="Gly residues" evidence="15">
    <location>
        <begin position="980"/>
        <end position="1000"/>
    </location>
</feature>
<accession>A0A074M573</accession>
<dbReference type="InterPro" id="IPR050396">
    <property type="entry name" value="Glycosyltr_51/Transpeptidase"/>
</dbReference>
<evidence type="ECO:0000256" key="14">
    <source>
        <dbReference type="ARBA" id="ARBA00049902"/>
    </source>
</evidence>
<evidence type="ECO:0000256" key="3">
    <source>
        <dbReference type="ARBA" id="ARBA00022645"/>
    </source>
</evidence>
<keyword evidence="2" id="KW-1003">Cell membrane</keyword>
<evidence type="ECO:0000256" key="5">
    <source>
        <dbReference type="ARBA" id="ARBA00022676"/>
    </source>
</evidence>
<comment type="subcellular location">
    <subcellularLocation>
        <location evidence="1">Cell membrane</location>
    </subcellularLocation>
</comment>
<name>A0A074M573_9BACL</name>
<dbReference type="NCBIfam" id="TIGR02074">
    <property type="entry name" value="PBP_1a_fam"/>
    <property type="match status" value="1"/>
</dbReference>
<dbReference type="RefSeq" id="WP_052036668.1">
    <property type="nucleotide sequence ID" value="NZ_JMIR01000046.1"/>
</dbReference>
<dbReference type="GO" id="GO:0006508">
    <property type="term" value="P:proteolysis"/>
    <property type="evidence" value="ECO:0007669"/>
    <property type="project" value="UniProtKB-KW"/>
</dbReference>
<dbReference type="Gene3D" id="2.60.40.10">
    <property type="entry name" value="Immunoglobulins"/>
    <property type="match status" value="3"/>
</dbReference>
<dbReference type="CDD" id="cd00063">
    <property type="entry name" value="FN3"/>
    <property type="match status" value="3"/>
</dbReference>
<feature type="domain" description="Fibronectin type-III" evidence="17">
    <location>
        <begin position="1003"/>
        <end position="1089"/>
    </location>
</feature>
<keyword evidence="8" id="KW-0133">Cell shape</keyword>
<evidence type="ECO:0000256" key="8">
    <source>
        <dbReference type="ARBA" id="ARBA00022960"/>
    </source>
</evidence>
<dbReference type="eggNOG" id="COG0744">
    <property type="taxonomic scope" value="Bacteria"/>
</dbReference>
<feature type="domain" description="Fibronectin type-III" evidence="17">
    <location>
        <begin position="805"/>
        <end position="893"/>
    </location>
</feature>
<evidence type="ECO:0000259" key="17">
    <source>
        <dbReference type="PROSITE" id="PS50853"/>
    </source>
</evidence>
<dbReference type="GO" id="GO:0008658">
    <property type="term" value="F:penicillin binding"/>
    <property type="evidence" value="ECO:0007669"/>
    <property type="project" value="InterPro"/>
</dbReference>
<evidence type="ECO:0000256" key="13">
    <source>
        <dbReference type="ARBA" id="ARBA00034000"/>
    </source>
</evidence>
<keyword evidence="4" id="KW-0645">Protease</keyword>
<feature type="transmembrane region" description="Helical" evidence="16">
    <location>
        <begin position="42"/>
        <end position="66"/>
    </location>
</feature>
<evidence type="ECO:0000256" key="10">
    <source>
        <dbReference type="ARBA" id="ARBA00023136"/>
    </source>
</evidence>
<keyword evidence="7" id="KW-0378">Hydrolase</keyword>
<dbReference type="InterPro" id="IPR001264">
    <property type="entry name" value="Glyco_trans_51"/>
</dbReference>
<dbReference type="GO" id="GO:0009002">
    <property type="term" value="F:serine-type D-Ala-D-Ala carboxypeptidase activity"/>
    <property type="evidence" value="ECO:0007669"/>
    <property type="project" value="UniProtKB-EC"/>
</dbReference>
<evidence type="ECO:0000256" key="15">
    <source>
        <dbReference type="SAM" id="MobiDB-lite"/>
    </source>
</evidence>
<dbReference type="GO" id="GO:0009252">
    <property type="term" value="P:peptidoglycan biosynthetic process"/>
    <property type="evidence" value="ECO:0007669"/>
    <property type="project" value="UniProtKB-KW"/>
</dbReference>
<dbReference type="Gene3D" id="1.10.3810.10">
    <property type="entry name" value="Biosynthetic peptidoglycan transglycosylase-like"/>
    <property type="match status" value="1"/>
</dbReference>
<dbReference type="GO" id="GO:0071555">
    <property type="term" value="P:cell wall organization"/>
    <property type="evidence" value="ECO:0007669"/>
    <property type="project" value="UniProtKB-KW"/>
</dbReference>
<evidence type="ECO:0000313" key="18">
    <source>
        <dbReference type="EMBL" id="KEO81107.1"/>
    </source>
</evidence>
<dbReference type="Gene3D" id="3.40.710.10">
    <property type="entry name" value="DD-peptidase/beta-lactamase superfamily"/>
    <property type="match status" value="1"/>
</dbReference>
<dbReference type="InterPro" id="IPR023346">
    <property type="entry name" value="Lysozyme-like_dom_sf"/>
</dbReference>
<dbReference type="GO" id="GO:0030288">
    <property type="term" value="C:outer membrane-bounded periplasmic space"/>
    <property type="evidence" value="ECO:0007669"/>
    <property type="project" value="TreeGrafter"/>
</dbReference>
<organism evidence="18 19">
    <name type="scientific">Tumebacillus flagellatus</name>
    <dbReference type="NCBI Taxonomy" id="1157490"/>
    <lineage>
        <taxon>Bacteria</taxon>
        <taxon>Bacillati</taxon>
        <taxon>Bacillota</taxon>
        <taxon>Bacilli</taxon>
        <taxon>Bacillales</taxon>
        <taxon>Alicyclobacillaceae</taxon>
        <taxon>Tumebacillus</taxon>
    </lineage>
</organism>
<dbReference type="SUPFAM" id="SSF56601">
    <property type="entry name" value="beta-lactamase/transpeptidase-like"/>
    <property type="match status" value="1"/>
</dbReference>
<evidence type="ECO:0000256" key="2">
    <source>
        <dbReference type="ARBA" id="ARBA00022475"/>
    </source>
</evidence>
<dbReference type="InterPro" id="IPR036116">
    <property type="entry name" value="FN3_sf"/>
</dbReference>
<dbReference type="OrthoDB" id="9766909at2"/>
<feature type="compositionally biased region" description="Basic and acidic residues" evidence="15">
    <location>
        <begin position="1"/>
        <end position="28"/>
    </location>
</feature>
<dbReference type="GO" id="GO:0008360">
    <property type="term" value="P:regulation of cell shape"/>
    <property type="evidence" value="ECO:0007669"/>
    <property type="project" value="UniProtKB-KW"/>
</dbReference>
<dbReference type="PANTHER" id="PTHR32282">
    <property type="entry name" value="BINDING PROTEIN TRANSPEPTIDASE, PUTATIVE-RELATED"/>
    <property type="match status" value="1"/>
</dbReference>
<evidence type="ECO:0000256" key="11">
    <source>
        <dbReference type="ARBA" id="ARBA00023268"/>
    </source>
</evidence>
<dbReference type="SUPFAM" id="SSF53955">
    <property type="entry name" value="Lysozyme-like"/>
    <property type="match status" value="1"/>
</dbReference>
<evidence type="ECO:0000256" key="7">
    <source>
        <dbReference type="ARBA" id="ARBA00022801"/>
    </source>
</evidence>
<dbReference type="InterPro" id="IPR036950">
    <property type="entry name" value="PBP_transglycosylase"/>
</dbReference>
<evidence type="ECO:0000256" key="12">
    <source>
        <dbReference type="ARBA" id="ARBA00023316"/>
    </source>
</evidence>
<keyword evidence="16" id="KW-0812">Transmembrane</keyword>
<keyword evidence="6" id="KW-0808">Transferase</keyword>
<evidence type="ECO:0000256" key="9">
    <source>
        <dbReference type="ARBA" id="ARBA00022984"/>
    </source>
</evidence>
<evidence type="ECO:0000256" key="4">
    <source>
        <dbReference type="ARBA" id="ARBA00022670"/>
    </source>
</evidence>
<keyword evidence="3" id="KW-0121">Carboxypeptidase</keyword>
<keyword evidence="9" id="KW-0573">Peptidoglycan synthesis</keyword>
<dbReference type="InterPro" id="IPR003961">
    <property type="entry name" value="FN3_dom"/>
</dbReference>
<sequence length="1089" mass="117845">MDDQHIKSSRSDRHGGGEKNKSSDASEKPKKKKKQRGRVWKAFKIFTFVSLSVLIIGGGAAAGYVVSIAKKAPELDLNAITNMAATTKVYDSDQQFMFSLQGDGNRDLIKSVDDVSPFVVNAFISAEDKDFRSHFGINPYAMARAFAQNAIGHSIKSGASTITQQTIKNAMFPEQDRTWERKIQEAYLSIQLEKKLTKDEIMTTYLNWIYFGKSGTENLYGIERASKAIFNKPSKDLNLAEATVLATLPNNPSLYNVYENMDNVQDRQEYILREMLQNGYIDTAQYQEAKNFDVSAEIQAVSQKKEVVAGSFPYLNSEIETRAAEELLKTGKYESLDQARQALFRGGYQIYTTIDRPLQNTVDTVLNNADFYPKNLTYDVTDNKGKTTHVENALEQSGATLIDNKTGRVLAMGGGRNYEQDQINHATRPRQPGSTMKPIAVYGPAVDLKKLGSGSVIDDVPMVWPDQNAANGKYFPMNWDHKFHGLMTAREALEQSYNIPALKVFHDITPKVGLDYVRKMGVTTIGADDENLAAGIGGLSQGLTVLEATSAYTVFPNAGVHRDAYMIEEIKDRDGNSVYKHESKTDQVFSANTAYILNDMMKDVVRKGTASEVGRKFPSYSIAGKTGTTNDDKDAWFIGYTPDLTLGIWVGYNIPHNLLNGEGNRPKKLWNEIMGQVLPDEKDRTKDFFPNPGGVRSIAICTYSGKLPTALCQEQKAVSTELFPAGGEPREPDDVLVKAKYYEAGGKKYLATDSTPSYLVKEGVFIKREKYELPDNNKAYLPSDWEMELPEGDLKDGVSVQSNKTPNGLKVSASTTVSVSLAWNPVDGAKSYLVLRSESEAGPFQILQEVNDPGYTDTTVQSGKSYSYQIVTQDSDGAHSAPSSTVTVTPGQVTLAVPSGVTVTPGAVGLTVSWNAVPNATGYTVYRSLDPSGTYSKVGATSDTSFGDVGALPGATFYYKVTSMSGAQESNAAAPVKGTVSGGNGNGGPNGSGGTNGGGATQAPATPASVNANAATSAIVINWSSASGAKSYVVERSTNGSTWSQIGSVSDTTYSDGAAQPGQKYYYRVRSVGADGTTSTPSPTASATL</sequence>
<dbReference type="Proteomes" id="UP000027931">
    <property type="component" value="Unassembled WGS sequence"/>
</dbReference>
<dbReference type="InterPro" id="IPR013783">
    <property type="entry name" value="Ig-like_fold"/>
</dbReference>
<dbReference type="PANTHER" id="PTHR32282:SF11">
    <property type="entry name" value="PENICILLIN-BINDING PROTEIN 1B"/>
    <property type="match status" value="1"/>
</dbReference>
<dbReference type="STRING" id="1157490.EL26_22475"/>
<dbReference type="GO" id="GO:0008955">
    <property type="term" value="F:peptidoglycan glycosyltransferase activity"/>
    <property type="evidence" value="ECO:0007669"/>
    <property type="project" value="UniProtKB-EC"/>
</dbReference>
<protein>
    <recommendedName>
        <fullName evidence="17">Fibronectin type-III domain-containing protein</fullName>
    </recommendedName>
</protein>
<comment type="catalytic activity">
    <reaction evidence="13">
        <text>Preferential cleavage: (Ac)2-L-Lys-D-Ala-|-D-Ala. Also transpeptidation of peptidyl-alanyl moieties that are N-acyl substituents of D-alanine.</text>
        <dbReference type="EC" id="3.4.16.4"/>
    </reaction>
</comment>
<proteinExistence type="predicted"/>
<dbReference type="EMBL" id="JMIR01000046">
    <property type="protein sequence ID" value="KEO81107.1"/>
    <property type="molecule type" value="Genomic_DNA"/>
</dbReference>
<comment type="caution">
    <text evidence="18">The sequence shown here is derived from an EMBL/GenBank/DDBJ whole genome shotgun (WGS) entry which is preliminary data.</text>
</comment>
<evidence type="ECO:0000256" key="16">
    <source>
        <dbReference type="SAM" id="Phobius"/>
    </source>
</evidence>
<dbReference type="InterPro" id="IPR012338">
    <property type="entry name" value="Beta-lactam/transpept-like"/>
</dbReference>
<keyword evidence="19" id="KW-1185">Reference proteome</keyword>
<gene>
    <name evidence="18" type="ORF">EL26_22475</name>
</gene>
<dbReference type="Pfam" id="PF00912">
    <property type="entry name" value="Transgly"/>
    <property type="match status" value="1"/>
</dbReference>
<keyword evidence="16" id="KW-1133">Transmembrane helix</keyword>
<keyword evidence="10 16" id="KW-0472">Membrane</keyword>
<dbReference type="AlphaFoldDB" id="A0A074M573"/>
<keyword evidence="12" id="KW-0961">Cell wall biogenesis/degradation</keyword>
<dbReference type="SMART" id="SM00060">
    <property type="entry name" value="FN3"/>
    <property type="match status" value="3"/>
</dbReference>
<dbReference type="PROSITE" id="PS50853">
    <property type="entry name" value="FN3"/>
    <property type="match status" value="2"/>
</dbReference>
<reference evidence="18 19" key="1">
    <citation type="journal article" date="2013" name="Int. J. Syst. Evol. Microbiol.">
        <title>Tumebacillus flagellatus sp. nov., an alpha-amylase/pullulanase-producing bacterium isolated from cassava wastewater.</title>
        <authorList>
            <person name="Wang Q."/>
            <person name="Xie N."/>
            <person name="Qin Y."/>
            <person name="Shen N."/>
            <person name="Zhu J."/>
            <person name="Mi H."/>
            <person name="Huang R."/>
        </authorList>
    </citation>
    <scope>NUCLEOTIDE SEQUENCE [LARGE SCALE GENOMIC DNA]</scope>
    <source>
        <strain evidence="18 19">GST4</strain>
    </source>
</reference>
<evidence type="ECO:0000256" key="6">
    <source>
        <dbReference type="ARBA" id="ARBA00022679"/>
    </source>
</evidence>
<feature type="region of interest" description="Disordered" evidence="15">
    <location>
        <begin position="974"/>
        <end position="1005"/>
    </location>
</feature>
<dbReference type="GO" id="GO:0005886">
    <property type="term" value="C:plasma membrane"/>
    <property type="evidence" value="ECO:0007669"/>
    <property type="project" value="UniProtKB-SubCell"/>
</dbReference>
<evidence type="ECO:0000256" key="1">
    <source>
        <dbReference type="ARBA" id="ARBA00004236"/>
    </source>
</evidence>
<keyword evidence="11" id="KW-0511">Multifunctional enzyme</keyword>
<keyword evidence="5" id="KW-0328">Glycosyltransferase</keyword>